<proteinExistence type="inferred from homology"/>
<dbReference type="PANTHER" id="PTHR18945">
    <property type="entry name" value="NEUROTRANSMITTER GATED ION CHANNEL"/>
    <property type="match status" value="1"/>
</dbReference>
<keyword evidence="7" id="KW-0770">Synapse</keyword>
<feature type="transmembrane region" description="Helical" evidence="17">
    <location>
        <begin position="303"/>
        <end position="328"/>
    </location>
</feature>
<evidence type="ECO:0000256" key="8">
    <source>
        <dbReference type="ARBA" id="ARBA00023065"/>
    </source>
</evidence>
<dbReference type="InterPro" id="IPR038050">
    <property type="entry name" value="Neuro_actylchol_rec"/>
</dbReference>
<dbReference type="InterPro" id="IPR002394">
    <property type="entry name" value="Nicotinic_acetylcholine_rcpt"/>
</dbReference>
<keyword evidence="8 17" id="KW-0406">Ion transport</keyword>
<keyword evidence="20" id="KW-1185">Reference proteome</keyword>
<dbReference type="CDD" id="cd18997">
    <property type="entry name" value="LGIC_ECD_nAChR"/>
    <property type="match status" value="1"/>
</dbReference>
<evidence type="ECO:0000256" key="17">
    <source>
        <dbReference type="RuleBase" id="RU000687"/>
    </source>
</evidence>
<dbReference type="Proteomes" id="UP000492821">
    <property type="component" value="Unassembled WGS sequence"/>
</dbReference>
<comment type="similarity">
    <text evidence="1">Belongs to the ligand-gated ion channel (TC 1.A.9) family. Acetylcholine receptor (TC 1.A.9.1) subfamily.</text>
</comment>
<evidence type="ECO:0000256" key="5">
    <source>
        <dbReference type="ARBA" id="ARBA00022729"/>
    </source>
</evidence>
<dbReference type="PROSITE" id="PS00236">
    <property type="entry name" value="NEUROTR_ION_CHANNEL"/>
    <property type="match status" value="1"/>
</dbReference>
<feature type="domain" description="Neurotransmitter-gated ion-channel transmembrane" evidence="19">
    <location>
        <begin position="248"/>
        <end position="453"/>
    </location>
</feature>
<sequence length="466" mass="53792">MFPTPTITFIFIFLVLVPSATQASEEEQRLYADLLNNYNNLERPVANASEPLIVKVRLFLQQIIDVDEKDQVVQVNAWIRYIWYDYKLQWNPADYGGISDVRFLGSLEQIWKPDILLYNSADENFDTTYKSNQIVYNSGEVMWIPPGILKFTCPMVITWFPFDDQICDLKFGSWTYNGHTLDLQIDSDNPLSPHQMDLSDYVTNGEWGLVATPAKREEKIFECCPEPYYYIVFSMHIRRRTLFYWFNLIIPSLLISVMTIFSFCFPPDAGEKMTLEITILLSVCFFLSMVGEMTPATSDAVPLIGIFFSTCMLVIAASVIFTVVILNLHFRAADTHIMAPLLRKVLLEWMPWMLMMARPGYRYHKGRCIVERPRVHPFKHIDAKIANQKAVITDAATDAQIIMLHRLNTELKEITNRMFEEEEKEAIENDWRFAAMVVDRACLILFSIFITACVVAFIACAPHIIA</sequence>
<evidence type="ECO:0000256" key="15">
    <source>
        <dbReference type="ARBA" id="ARBA00023303"/>
    </source>
</evidence>
<dbReference type="InterPro" id="IPR006201">
    <property type="entry name" value="Neur_channel"/>
</dbReference>
<dbReference type="PRINTS" id="PR00252">
    <property type="entry name" value="NRIONCHANNEL"/>
</dbReference>
<dbReference type="InterPro" id="IPR036719">
    <property type="entry name" value="Neuro-gated_channel_TM_sf"/>
</dbReference>
<evidence type="ECO:0000313" key="20">
    <source>
        <dbReference type="Proteomes" id="UP000492821"/>
    </source>
</evidence>
<evidence type="ECO:0000256" key="14">
    <source>
        <dbReference type="ARBA" id="ARBA00023286"/>
    </source>
</evidence>
<evidence type="ECO:0000256" key="11">
    <source>
        <dbReference type="ARBA" id="ARBA00023170"/>
    </source>
</evidence>
<evidence type="ECO:0000256" key="9">
    <source>
        <dbReference type="ARBA" id="ARBA00023136"/>
    </source>
</evidence>
<protein>
    <submittedName>
        <fullName evidence="21">Uncharacterized protein</fullName>
    </submittedName>
</protein>
<dbReference type="CDD" id="cd19051">
    <property type="entry name" value="LGIC_TM_cation"/>
    <property type="match status" value="1"/>
</dbReference>
<dbReference type="PRINTS" id="PR00254">
    <property type="entry name" value="NICOTINICR"/>
</dbReference>
<feature type="transmembrane region" description="Helical" evidence="17">
    <location>
        <begin position="273"/>
        <end position="291"/>
    </location>
</feature>
<keyword evidence="5 17" id="KW-0732">Signal</keyword>
<dbReference type="GO" id="GO:0004888">
    <property type="term" value="F:transmembrane signaling receptor activity"/>
    <property type="evidence" value="ECO:0007669"/>
    <property type="project" value="InterPro"/>
</dbReference>
<reference evidence="20" key="1">
    <citation type="journal article" date="2013" name="Genetics">
        <title>The draft genome and transcriptome of Panagrellus redivivus are shaped by the harsh demands of a free-living lifestyle.</title>
        <authorList>
            <person name="Srinivasan J."/>
            <person name="Dillman A.R."/>
            <person name="Macchietto M.G."/>
            <person name="Heikkinen L."/>
            <person name="Lakso M."/>
            <person name="Fracchia K.M."/>
            <person name="Antoshechkin I."/>
            <person name="Mortazavi A."/>
            <person name="Wong G."/>
            <person name="Sternberg P.W."/>
        </authorList>
    </citation>
    <scope>NUCLEOTIDE SEQUENCE [LARGE SCALE GENOMIC DNA]</scope>
    <source>
        <strain evidence="20">MT8872</strain>
    </source>
</reference>
<dbReference type="Gene3D" id="2.70.170.10">
    <property type="entry name" value="Neurotransmitter-gated ion-channel ligand-binding domain"/>
    <property type="match status" value="1"/>
</dbReference>
<dbReference type="FunFam" id="2.70.170.10:FF:000016">
    <property type="entry name" value="Nicotinic acetylcholine receptor subunit"/>
    <property type="match status" value="1"/>
</dbReference>
<comment type="subcellular location">
    <subcellularLocation>
        <location evidence="16">Postsynaptic cell membrane</location>
        <topology evidence="16">Multi-pass membrane protein</topology>
    </subcellularLocation>
</comment>
<evidence type="ECO:0000313" key="21">
    <source>
        <dbReference type="WBParaSite" id="Pan_g15761.t1"/>
    </source>
</evidence>
<keyword evidence="11" id="KW-0675">Receptor</keyword>
<dbReference type="GO" id="GO:0045211">
    <property type="term" value="C:postsynaptic membrane"/>
    <property type="evidence" value="ECO:0007669"/>
    <property type="project" value="UniProtKB-SubCell"/>
</dbReference>
<evidence type="ECO:0000259" key="19">
    <source>
        <dbReference type="Pfam" id="PF02932"/>
    </source>
</evidence>
<keyword evidence="6 17" id="KW-1133">Transmembrane helix</keyword>
<evidence type="ECO:0000256" key="13">
    <source>
        <dbReference type="ARBA" id="ARBA00023257"/>
    </source>
</evidence>
<dbReference type="SUPFAM" id="SSF90112">
    <property type="entry name" value="Neurotransmitter-gated ion-channel transmembrane pore"/>
    <property type="match status" value="1"/>
</dbReference>
<keyword evidence="2 17" id="KW-0813">Transport</keyword>
<feature type="transmembrane region" description="Helical" evidence="17">
    <location>
        <begin position="242"/>
        <end position="261"/>
    </location>
</feature>
<evidence type="ECO:0000256" key="2">
    <source>
        <dbReference type="ARBA" id="ARBA00022448"/>
    </source>
</evidence>
<evidence type="ECO:0000256" key="1">
    <source>
        <dbReference type="ARBA" id="ARBA00009237"/>
    </source>
</evidence>
<keyword evidence="10" id="KW-1015">Disulfide bond</keyword>
<name>A0A7E4V3N5_PANRE</name>
<dbReference type="Pfam" id="PF02932">
    <property type="entry name" value="Neur_chan_memb"/>
    <property type="match status" value="1"/>
</dbReference>
<feature type="chain" id="PRO_5029032723" evidence="17">
    <location>
        <begin position="24"/>
        <end position="466"/>
    </location>
</feature>
<keyword evidence="9 17" id="KW-0472">Membrane</keyword>
<keyword evidence="15 17" id="KW-0407">Ion channel</keyword>
<dbReference type="InterPro" id="IPR018000">
    <property type="entry name" value="Neurotransmitter_ion_chnl_CS"/>
</dbReference>
<dbReference type="AlphaFoldDB" id="A0A7E4V3N5"/>
<evidence type="ECO:0000256" key="7">
    <source>
        <dbReference type="ARBA" id="ARBA00023018"/>
    </source>
</evidence>
<feature type="domain" description="Neurotransmitter-gated ion-channel ligand-binding" evidence="18">
    <location>
        <begin position="27"/>
        <end position="241"/>
    </location>
</feature>
<dbReference type="FunFam" id="1.20.58.390:FF:000046">
    <property type="entry name" value="AcetylCholine Receptor"/>
    <property type="match status" value="1"/>
</dbReference>
<evidence type="ECO:0000256" key="10">
    <source>
        <dbReference type="ARBA" id="ARBA00023157"/>
    </source>
</evidence>
<feature type="signal peptide" evidence="17">
    <location>
        <begin position="1"/>
        <end position="23"/>
    </location>
</feature>
<evidence type="ECO:0000256" key="3">
    <source>
        <dbReference type="ARBA" id="ARBA00022475"/>
    </source>
</evidence>
<evidence type="ECO:0000256" key="16">
    <source>
        <dbReference type="ARBA" id="ARBA00034104"/>
    </source>
</evidence>
<dbReference type="NCBIfam" id="TIGR00860">
    <property type="entry name" value="LIC"/>
    <property type="match status" value="1"/>
</dbReference>
<evidence type="ECO:0000259" key="18">
    <source>
        <dbReference type="Pfam" id="PF02931"/>
    </source>
</evidence>
<keyword evidence="3" id="KW-1003">Cell membrane</keyword>
<accession>A0A7E4V3N5</accession>
<dbReference type="Gene3D" id="1.20.58.390">
    <property type="entry name" value="Neurotransmitter-gated ion-channel transmembrane domain"/>
    <property type="match status" value="2"/>
</dbReference>
<reference evidence="21" key="2">
    <citation type="submission" date="2020-10" db="UniProtKB">
        <authorList>
            <consortium name="WormBaseParasite"/>
        </authorList>
    </citation>
    <scope>IDENTIFICATION</scope>
</reference>
<keyword evidence="4 17" id="KW-0812">Transmembrane</keyword>
<keyword evidence="12" id="KW-0325">Glycoprotein</keyword>
<dbReference type="Pfam" id="PF02931">
    <property type="entry name" value="Neur_chan_LBD"/>
    <property type="match status" value="1"/>
</dbReference>
<dbReference type="InterPro" id="IPR036734">
    <property type="entry name" value="Neur_chan_lig-bd_sf"/>
</dbReference>
<evidence type="ECO:0000256" key="12">
    <source>
        <dbReference type="ARBA" id="ARBA00023180"/>
    </source>
</evidence>
<evidence type="ECO:0000256" key="4">
    <source>
        <dbReference type="ARBA" id="ARBA00022692"/>
    </source>
</evidence>
<keyword evidence="14" id="KW-1071">Ligand-gated ion channel</keyword>
<dbReference type="GO" id="GO:0022848">
    <property type="term" value="F:acetylcholine-gated monoatomic cation-selective channel activity"/>
    <property type="evidence" value="ECO:0007669"/>
    <property type="project" value="InterPro"/>
</dbReference>
<evidence type="ECO:0000256" key="6">
    <source>
        <dbReference type="ARBA" id="ARBA00022989"/>
    </source>
</evidence>
<dbReference type="InterPro" id="IPR006029">
    <property type="entry name" value="Neurotrans-gated_channel_TM"/>
</dbReference>
<keyword evidence="13" id="KW-0628">Postsynaptic cell membrane</keyword>
<dbReference type="SUPFAM" id="SSF63712">
    <property type="entry name" value="Nicotinic receptor ligand binding domain-like"/>
    <property type="match status" value="1"/>
</dbReference>
<organism evidence="20 21">
    <name type="scientific">Panagrellus redivivus</name>
    <name type="common">Microworm</name>
    <dbReference type="NCBI Taxonomy" id="6233"/>
    <lineage>
        <taxon>Eukaryota</taxon>
        <taxon>Metazoa</taxon>
        <taxon>Ecdysozoa</taxon>
        <taxon>Nematoda</taxon>
        <taxon>Chromadorea</taxon>
        <taxon>Rhabditida</taxon>
        <taxon>Tylenchina</taxon>
        <taxon>Panagrolaimomorpha</taxon>
        <taxon>Panagrolaimoidea</taxon>
        <taxon>Panagrolaimidae</taxon>
        <taxon>Panagrellus</taxon>
    </lineage>
</organism>
<dbReference type="InterPro" id="IPR006202">
    <property type="entry name" value="Neur_chan_lig-bd"/>
</dbReference>
<feature type="transmembrane region" description="Helical" evidence="17">
    <location>
        <begin position="441"/>
        <end position="465"/>
    </location>
</feature>
<dbReference type="WBParaSite" id="Pan_g15761.t1">
    <property type="protein sequence ID" value="Pan_g15761.t1"/>
    <property type="gene ID" value="Pan_g15761"/>
</dbReference>